<dbReference type="InterPro" id="IPR029063">
    <property type="entry name" value="SAM-dependent_MTases_sf"/>
</dbReference>
<accession>A0A6C0IRX4</accession>
<dbReference type="GO" id="GO:0005634">
    <property type="term" value="C:nucleus"/>
    <property type="evidence" value="ECO:0007669"/>
    <property type="project" value="UniProtKB-ARBA"/>
</dbReference>
<evidence type="ECO:0000259" key="1">
    <source>
        <dbReference type="Pfam" id="PF01728"/>
    </source>
</evidence>
<dbReference type="InterPro" id="IPR002877">
    <property type="entry name" value="RNA_MeTrfase_FtsJ_dom"/>
</dbReference>
<dbReference type="InterPro" id="IPR050851">
    <property type="entry name" value="mRNA_Cap_2O-Ribose_MeTrfase"/>
</dbReference>
<dbReference type="PANTHER" id="PTHR16121">
    <property type="entry name" value="CAP-SPECIFIC MRNA (NUCLEOSIDE-2'-O-)-METHYLTRANSFERASE 1-RELATED"/>
    <property type="match status" value="1"/>
</dbReference>
<dbReference type="GO" id="GO:0005737">
    <property type="term" value="C:cytoplasm"/>
    <property type="evidence" value="ECO:0007669"/>
    <property type="project" value="TreeGrafter"/>
</dbReference>
<dbReference type="SUPFAM" id="SSF53335">
    <property type="entry name" value="S-adenosyl-L-methionine-dependent methyltransferases"/>
    <property type="match status" value="1"/>
</dbReference>
<feature type="domain" description="Ribosomal RNA methyltransferase FtsJ" evidence="1">
    <location>
        <begin position="83"/>
        <end position="282"/>
    </location>
</feature>
<dbReference type="GO" id="GO:0032259">
    <property type="term" value="P:methylation"/>
    <property type="evidence" value="ECO:0007669"/>
    <property type="project" value="InterPro"/>
</dbReference>
<dbReference type="Gene3D" id="3.40.50.12760">
    <property type="match status" value="1"/>
</dbReference>
<reference evidence="2" key="1">
    <citation type="journal article" date="2020" name="Nature">
        <title>Giant virus diversity and host interactions through global metagenomics.</title>
        <authorList>
            <person name="Schulz F."/>
            <person name="Roux S."/>
            <person name="Paez-Espino D."/>
            <person name="Jungbluth S."/>
            <person name="Walsh D.A."/>
            <person name="Denef V.J."/>
            <person name="McMahon K.D."/>
            <person name="Konstantinidis K.T."/>
            <person name="Eloe-Fadrosh E.A."/>
            <person name="Kyrpides N.C."/>
            <person name="Woyke T."/>
        </authorList>
    </citation>
    <scope>NUCLEOTIDE SEQUENCE</scope>
    <source>
        <strain evidence="2">GVMAG-M-3300024261-26</strain>
    </source>
</reference>
<name>A0A6C0IRX4_9ZZZZ</name>
<dbReference type="PANTHER" id="PTHR16121:SF0">
    <property type="entry name" value="CAP-SPECIFIC MRNA (NUCLEOSIDE-2'-O-)-METHYLTRANSFERASE 1"/>
    <property type="match status" value="1"/>
</dbReference>
<proteinExistence type="predicted"/>
<protein>
    <recommendedName>
        <fullName evidence="1">Ribosomal RNA methyltransferase FtsJ domain-containing protein</fullName>
    </recommendedName>
</protein>
<dbReference type="GO" id="GO:0004483">
    <property type="term" value="F:methyltransferase cap1 activity"/>
    <property type="evidence" value="ECO:0007669"/>
    <property type="project" value="TreeGrafter"/>
</dbReference>
<sequence length="393" mass="45701">MTYYLLPKTNAHVYEDIDCIFSTHAIEPYISSSLAHYLYEIKIKIEEREYDWDLYKKYTNPYEYVHGLVPNKKKSVSKYKPLSRSYFKMLEIMQTFNIRHENSPIKTFHLAEGPGGFIEAVANTRNNKDDVYIGMSLLDDKNDPNIPGWKKTENFLRHNKNVYIERGKDGTGDILSIENFIECKNKYASSMSIVTGDGGFDFSIDFNKQEMNISKLLFAQVCYALILQKRGGCFVLKIFDCFMKQSVDILHILTSFYDKVYIIKPNSSRYANSEKYIVCKGFLHSSIKTYYNFLHNAFEKMLSVAEPNCIHRFLNTPISNYFITKLEEYNAIFGQQQIENIHHTIALIDNNNTDDKIDNMVKTNIQKAIQWCNKFNVPCNAMFSSFSDNAIVK</sequence>
<dbReference type="AlphaFoldDB" id="A0A6C0IRX4"/>
<dbReference type="Pfam" id="PF01728">
    <property type="entry name" value="FtsJ"/>
    <property type="match status" value="1"/>
</dbReference>
<organism evidence="2">
    <name type="scientific">viral metagenome</name>
    <dbReference type="NCBI Taxonomy" id="1070528"/>
    <lineage>
        <taxon>unclassified sequences</taxon>
        <taxon>metagenomes</taxon>
        <taxon>organismal metagenomes</taxon>
    </lineage>
</organism>
<dbReference type="GO" id="GO:0006370">
    <property type="term" value="P:7-methylguanosine mRNA capping"/>
    <property type="evidence" value="ECO:0007669"/>
    <property type="project" value="TreeGrafter"/>
</dbReference>
<evidence type="ECO:0000313" key="2">
    <source>
        <dbReference type="EMBL" id="QHT94627.1"/>
    </source>
</evidence>
<dbReference type="EMBL" id="MN740228">
    <property type="protein sequence ID" value="QHT94627.1"/>
    <property type="molecule type" value="Genomic_DNA"/>
</dbReference>